<accession>A0A918BA42</accession>
<comment type="caution">
    <text evidence="2">The sequence shown here is derived from an EMBL/GenBank/DDBJ whole genome shotgun (WGS) entry which is preliminary data.</text>
</comment>
<evidence type="ECO:0000313" key="2">
    <source>
        <dbReference type="EMBL" id="GGQ51696.1"/>
    </source>
</evidence>
<feature type="compositionally biased region" description="Low complexity" evidence="1">
    <location>
        <begin position="50"/>
        <end position="60"/>
    </location>
</feature>
<feature type="region of interest" description="Disordered" evidence="1">
    <location>
        <begin position="1"/>
        <end position="101"/>
    </location>
</feature>
<feature type="compositionally biased region" description="Low complexity" evidence="1">
    <location>
        <begin position="70"/>
        <end position="87"/>
    </location>
</feature>
<name>A0A918BA42_9ACTN</name>
<organism evidence="2 3">
    <name type="scientific">Streptomyces ruber</name>
    <dbReference type="NCBI Taxonomy" id="83378"/>
    <lineage>
        <taxon>Bacteria</taxon>
        <taxon>Bacillati</taxon>
        <taxon>Actinomycetota</taxon>
        <taxon>Actinomycetes</taxon>
        <taxon>Kitasatosporales</taxon>
        <taxon>Streptomycetaceae</taxon>
        <taxon>Streptomyces</taxon>
    </lineage>
</organism>
<sequence>MHAGRFLSGGVFFRSRTGRNERSGRTGPCLTEDGVRGQQHAGRAGGQTGGQPQQAVPGEGQPVGGGDGLPGASAAANRSPSSRSRPGVSKNRSPGRQCAVR</sequence>
<proteinExistence type="predicted"/>
<evidence type="ECO:0000256" key="1">
    <source>
        <dbReference type="SAM" id="MobiDB-lite"/>
    </source>
</evidence>
<gene>
    <name evidence="2" type="ORF">GCM10010145_21290</name>
</gene>
<protein>
    <submittedName>
        <fullName evidence="2">Uncharacterized protein</fullName>
    </submittedName>
</protein>
<dbReference type="AlphaFoldDB" id="A0A918BA42"/>
<reference evidence="2" key="2">
    <citation type="submission" date="2020-09" db="EMBL/GenBank/DDBJ databases">
        <authorList>
            <person name="Sun Q."/>
            <person name="Ohkuma M."/>
        </authorList>
    </citation>
    <scope>NUCLEOTIDE SEQUENCE</scope>
    <source>
        <strain evidence="2">JCM 3131</strain>
    </source>
</reference>
<evidence type="ECO:0000313" key="3">
    <source>
        <dbReference type="Proteomes" id="UP000620156"/>
    </source>
</evidence>
<dbReference type="Proteomes" id="UP000620156">
    <property type="component" value="Unassembled WGS sequence"/>
</dbReference>
<reference evidence="2" key="1">
    <citation type="journal article" date="2014" name="Int. J. Syst. Evol. Microbiol.">
        <title>Complete genome sequence of Corynebacterium casei LMG S-19264T (=DSM 44701T), isolated from a smear-ripened cheese.</title>
        <authorList>
            <consortium name="US DOE Joint Genome Institute (JGI-PGF)"/>
            <person name="Walter F."/>
            <person name="Albersmeier A."/>
            <person name="Kalinowski J."/>
            <person name="Ruckert C."/>
        </authorList>
    </citation>
    <scope>NUCLEOTIDE SEQUENCE</scope>
    <source>
        <strain evidence="2">JCM 3131</strain>
    </source>
</reference>
<dbReference type="EMBL" id="BMQK01000003">
    <property type="protein sequence ID" value="GGQ51696.1"/>
    <property type="molecule type" value="Genomic_DNA"/>
</dbReference>
<keyword evidence="3" id="KW-1185">Reference proteome</keyword>